<organism evidence="2 3">
    <name type="scientific">Marasmius oreades</name>
    <name type="common">fairy-ring Marasmius</name>
    <dbReference type="NCBI Taxonomy" id="181124"/>
    <lineage>
        <taxon>Eukaryota</taxon>
        <taxon>Fungi</taxon>
        <taxon>Dikarya</taxon>
        <taxon>Basidiomycota</taxon>
        <taxon>Agaricomycotina</taxon>
        <taxon>Agaricomycetes</taxon>
        <taxon>Agaricomycetidae</taxon>
        <taxon>Agaricales</taxon>
        <taxon>Marasmiineae</taxon>
        <taxon>Marasmiaceae</taxon>
        <taxon>Marasmius</taxon>
    </lineage>
</organism>
<reference evidence="2" key="1">
    <citation type="journal article" date="2021" name="Genome Biol. Evol.">
        <title>The assembled and annotated genome of the fairy-ring fungus Marasmius oreades.</title>
        <authorList>
            <person name="Hiltunen M."/>
            <person name="Ament-Velasquez S.L."/>
            <person name="Johannesson H."/>
        </authorList>
    </citation>
    <scope>NUCLEOTIDE SEQUENCE</scope>
    <source>
        <strain evidence="2">03SP1</strain>
    </source>
</reference>
<keyword evidence="3" id="KW-1185">Reference proteome</keyword>
<evidence type="ECO:0000313" key="2">
    <source>
        <dbReference type="EMBL" id="KAG7096032.1"/>
    </source>
</evidence>
<sequence length="162" mass="18390">MFRDFHHSRHEKKQNKRKTQLTPQGLPDSSVHPTLHYIEGGKGDPGTFLPPLGPQTSDFAAKLSLDPRIRISHGLNVHRVSRLKPPRGVSLEPFNVTVHSPDDIRLLLRRGVVWCYTCIGDFKLKRSTLKGSTYPALTIQAYPYVVPSDDIRLCLRRGVLWC</sequence>
<feature type="compositionally biased region" description="Basic residues" evidence="1">
    <location>
        <begin position="1"/>
        <end position="19"/>
    </location>
</feature>
<evidence type="ECO:0000256" key="1">
    <source>
        <dbReference type="SAM" id="MobiDB-lite"/>
    </source>
</evidence>
<dbReference type="RefSeq" id="XP_043012502.1">
    <property type="nucleotide sequence ID" value="XM_043151407.1"/>
</dbReference>
<name>A0A9P7UWN3_9AGAR</name>
<dbReference type="GeneID" id="66075789"/>
<dbReference type="EMBL" id="CM032183">
    <property type="protein sequence ID" value="KAG7096032.1"/>
    <property type="molecule type" value="Genomic_DNA"/>
</dbReference>
<protein>
    <submittedName>
        <fullName evidence="2">Uncharacterized protein</fullName>
    </submittedName>
</protein>
<dbReference type="KEGG" id="more:E1B28_006713"/>
<comment type="caution">
    <text evidence="2">The sequence shown here is derived from an EMBL/GenBank/DDBJ whole genome shotgun (WGS) entry which is preliminary data.</text>
</comment>
<gene>
    <name evidence="2" type="ORF">E1B28_006713</name>
</gene>
<accession>A0A9P7UWN3</accession>
<dbReference type="AlphaFoldDB" id="A0A9P7UWN3"/>
<dbReference type="Proteomes" id="UP001049176">
    <property type="component" value="Chromosome 3"/>
</dbReference>
<proteinExistence type="predicted"/>
<evidence type="ECO:0000313" key="3">
    <source>
        <dbReference type="Proteomes" id="UP001049176"/>
    </source>
</evidence>
<feature type="region of interest" description="Disordered" evidence="1">
    <location>
        <begin position="1"/>
        <end position="37"/>
    </location>
</feature>